<proteinExistence type="inferred from homology"/>
<reference evidence="11 12" key="1">
    <citation type="submission" date="2021-04" db="EMBL/GenBank/DDBJ databases">
        <authorList>
            <person name="Bliznina A."/>
        </authorList>
    </citation>
    <scope>NUCLEOTIDE SEQUENCE [LARGE SCALE GENOMIC DNA]</scope>
</reference>
<evidence type="ECO:0000256" key="1">
    <source>
        <dbReference type="ARBA" id="ARBA00004323"/>
    </source>
</evidence>
<evidence type="ECO:0000313" key="12">
    <source>
        <dbReference type="Proteomes" id="UP001158576"/>
    </source>
</evidence>
<dbReference type="Pfam" id="PF03567">
    <property type="entry name" value="Sulfotransfer_2"/>
    <property type="match status" value="1"/>
</dbReference>
<evidence type="ECO:0000313" key="11">
    <source>
        <dbReference type="EMBL" id="CAG5099074.1"/>
    </source>
</evidence>
<evidence type="ECO:0000256" key="10">
    <source>
        <dbReference type="SAM" id="Phobius"/>
    </source>
</evidence>
<evidence type="ECO:0000256" key="2">
    <source>
        <dbReference type="ARBA" id="ARBA00010569"/>
    </source>
</evidence>
<evidence type="ECO:0000256" key="5">
    <source>
        <dbReference type="ARBA" id="ARBA00022968"/>
    </source>
</evidence>
<keyword evidence="8 10" id="KW-0472">Membrane</keyword>
<dbReference type="Gene3D" id="3.40.50.300">
    <property type="entry name" value="P-loop containing nucleotide triphosphate hydrolases"/>
    <property type="match status" value="1"/>
</dbReference>
<dbReference type="Proteomes" id="UP001158576">
    <property type="component" value="Chromosome XSR"/>
</dbReference>
<feature type="transmembrane region" description="Helical" evidence="10">
    <location>
        <begin position="12"/>
        <end position="29"/>
    </location>
</feature>
<dbReference type="EMBL" id="OU015569">
    <property type="protein sequence ID" value="CAG5099074.1"/>
    <property type="molecule type" value="Genomic_DNA"/>
</dbReference>
<keyword evidence="4 10" id="KW-0812">Transmembrane</keyword>
<keyword evidence="5" id="KW-0735">Signal-anchor</keyword>
<accession>A0ABN7SLR6</accession>
<keyword evidence="12" id="KW-1185">Reference proteome</keyword>
<dbReference type="InterPro" id="IPR005331">
    <property type="entry name" value="Sulfotransferase"/>
</dbReference>
<evidence type="ECO:0000256" key="6">
    <source>
        <dbReference type="ARBA" id="ARBA00022989"/>
    </source>
</evidence>
<dbReference type="InterPro" id="IPR007734">
    <property type="entry name" value="Heparan_SO4_2-O-STrfase"/>
</dbReference>
<sequence>MVDGEFFDISMRRHGFLLIVTLVILYLTIRSSRESQYKRNESDVQWKRKQYDAQLLIYNRVQKCGSRSLLQAIRPTLDDNGVQFGAENLVYWLTKEAEAEVVSKIQNFSQKNTRSLWAQHIHFLHFIEKPIPLYINLVREPVERFISHFYFRRFLDNGKKKANMVNGMINEGSYRQFNQTVNDCVLANSKECTALKIWKSGMVPYFCGDMPICEEPSEEALKIAKNNIDRSYLVIGLTENFNDFVEVLESMLPKFFDGLKIHNSIIYEYARGKTETKNKEAQQPATENTLKFYEVE</sequence>
<name>A0ABN7SLR6_OIKDI</name>
<dbReference type="SUPFAM" id="SSF52540">
    <property type="entry name" value="P-loop containing nucleoside triphosphate hydrolases"/>
    <property type="match status" value="1"/>
</dbReference>
<comment type="subcellular location">
    <subcellularLocation>
        <location evidence="1">Golgi apparatus membrane</location>
        <topology evidence="1">Single-pass type II membrane protein</topology>
    </subcellularLocation>
</comment>
<evidence type="ECO:0000256" key="9">
    <source>
        <dbReference type="ARBA" id="ARBA00023180"/>
    </source>
</evidence>
<gene>
    <name evidence="11" type="ORF">OKIOD_LOCUS7785</name>
</gene>
<keyword evidence="3" id="KW-0808">Transferase</keyword>
<evidence type="ECO:0000256" key="7">
    <source>
        <dbReference type="ARBA" id="ARBA00023034"/>
    </source>
</evidence>
<keyword evidence="7" id="KW-0333">Golgi apparatus</keyword>
<organism evidence="11 12">
    <name type="scientific">Oikopleura dioica</name>
    <name type="common">Tunicate</name>
    <dbReference type="NCBI Taxonomy" id="34765"/>
    <lineage>
        <taxon>Eukaryota</taxon>
        <taxon>Metazoa</taxon>
        <taxon>Chordata</taxon>
        <taxon>Tunicata</taxon>
        <taxon>Appendicularia</taxon>
        <taxon>Copelata</taxon>
        <taxon>Oikopleuridae</taxon>
        <taxon>Oikopleura</taxon>
    </lineage>
</organism>
<protein>
    <submittedName>
        <fullName evidence="11">Oidioi.mRNA.OKI2018_I69.XSR.g16227.t1.cds</fullName>
    </submittedName>
</protein>
<keyword evidence="6 10" id="KW-1133">Transmembrane helix</keyword>
<comment type="similarity">
    <text evidence="2">Belongs to the sulfotransferase 3 family.</text>
</comment>
<evidence type="ECO:0000256" key="8">
    <source>
        <dbReference type="ARBA" id="ARBA00023136"/>
    </source>
</evidence>
<dbReference type="InterPro" id="IPR027417">
    <property type="entry name" value="P-loop_NTPase"/>
</dbReference>
<evidence type="ECO:0000256" key="4">
    <source>
        <dbReference type="ARBA" id="ARBA00022692"/>
    </source>
</evidence>
<keyword evidence="9" id="KW-0325">Glycoprotein</keyword>
<evidence type="ECO:0000256" key="3">
    <source>
        <dbReference type="ARBA" id="ARBA00022679"/>
    </source>
</evidence>
<dbReference type="PANTHER" id="PTHR12129:SF15">
    <property type="entry name" value="URONYL 2-SULFOTRANSFERASE"/>
    <property type="match status" value="1"/>
</dbReference>
<dbReference type="PANTHER" id="PTHR12129">
    <property type="entry name" value="HEPARAN SULFATE 2-O-SULFOTRANSFERASE"/>
    <property type="match status" value="1"/>
</dbReference>